<dbReference type="Gene3D" id="2.40.10.10">
    <property type="entry name" value="Trypsin-like serine proteases"/>
    <property type="match status" value="1"/>
</dbReference>
<dbReference type="FunFam" id="2.40.10.10:FF:000002">
    <property type="entry name" value="Transmembrane protease serine"/>
    <property type="match status" value="1"/>
</dbReference>
<dbReference type="PROSITE" id="PS00134">
    <property type="entry name" value="TRYPSIN_HIS"/>
    <property type="match status" value="1"/>
</dbReference>
<accession>A0A485KFL4</accession>
<dbReference type="AlphaFoldDB" id="A0A485KFL4"/>
<dbReference type="EMBL" id="VJMH01002456">
    <property type="protein sequence ID" value="KAF0708691.1"/>
    <property type="molecule type" value="Genomic_DNA"/>
</dbReference>
<evidence type="ECO:0000313" key="8">
    <source>
        <dbReference type="EMBL" id="VFT83244.1"/>
    </source>
</evidence>
<reference evidence="7" key="2">
    <citation type="submission" date="2019-06" db="EMBL/GenBank/DDBJ databases">
        <title>Genomics analysis of Aphanomyces spp. identifies a new class of oomycete effector associated with host adaptation.</title>
        <authorList>
            <person name="Gaulin E."/>
        </authorList>
    </citation>
    <scope>NUCLEOTIDE SEQUENCE</scope>
    <source>
        <strain evidence="7">CBS 578.67</strain>
    </source>
</reference>
<keyword evidence="4" id="KW-1015">Disulfide bond</keyword>
<dbReference type="InterPro" id="IPR001314">
    <property type="entry name" value="Peptidase_S1A"/>
</dbReference>
<comment type="similarity">
    <text evidence="1">Belongs to the peptidase S1 family.</text>
</comment>
<organism evidence="8 9">
    <name type="scientific">Aphanomyces stellatus</name>
    <dbReference type="NCBI Taxonomy" id="120398"/>
    <lineage>
        <taxon>Eukaryota</taxon>
        <taxon>Sar</taxon>
        <taxon>Stramenopiles</taxon>
        <taxon>Oomycota</taxon>
        <taxon>Saprolegniomycetes</taxon>
        <taxon>Saprolegniales</taxon>
        <taxon>Verrucalvaceae</taxon>
        <taxon>Aphanomyces</taxon>
    </lineage>
</organism>
<dbReference type="Pfam" id="PF00089">
    <property type="entry name" value="Trypsin"/>
    <property type="match status" value="1"/>
</dbReference>
<dbReference type="Proteomes" id="UP000332933">
    <property type="component" value="Unassembled WGS sequence"/>
</dbReference>
<evidence type="ECO:0000313" key="9">
    <source>
        <dbReference type="Proteomes" id="UP000332933"/>
    </source>
</evidence>
<keyword evidence="5" id="KW-0325">Glycoprotein</keyword>
<dbReference type="SUPFAM" id="SSF50494">
    <property type="entry name" value="Trypsin-like serine proteases"/>
    <property type="match status" value="1"/>
</dbReference>
<evidence type="ECO:0000256" key="4">
    <source>
        <dbReference type="ARBA" id="ARBA00023157"/>
    </source>
</evidence>
<dbReference type="PRINTS" id="PR00722">
    <property type="entry name" value="CHYMOTRYPSIN"/>
</dbReference>
<evidence type="ECO:0000259" key="6">
    <source>
        <dbReference type="PROSITE" id="PS50240"/>
    </source>
</evidence>
<dbReference type="PANTHER" id="PTHR24276">
    <property type="entry name" value="POLYSERASE-RELATED"/>
    <property type="match status" value="1"/>
</dbReference>
<proteinExistence type="inferred from homology"/>
<dbReference type="InterPro" id="IPR009003">
    <property type="entry name" value="Peptidase_S1_PA"/>
</dbReference>
<protein>
    <submittedName>
        <fullName evidence="8">Aste57867_6245 protein</fullName>
    </submittedName>
</protein>
<dbReference type="GO" id="GO:0006508">
    <property type="term" value="P:proteolysis"/>
    <property type="evidence" value="ECO:0007669"/>
    <property type="project" value="InterPro"/>
</dbReference>
<dbReference type="InterPro" id="IPR001254">
    <property type="entry name" value="Trypsin_dom"/>
</dbReference>
<dbReference type="InterPro" id="IPR043504">
    <property type="entry name" value="Peptidase_S1_PA_chymotrypsin"/>
</dbReference>
<gene>
    <name evidence="8" type="primary">Aste57867_6245</name>
    <name evidence="7" type="ORF">As57867_006231</name>
    <name evidence="8" type="ORF">ASTE57867_6245</name>
</gene>
<feature type="domain" description="Peptidase S1" evidence="6">
    <location>
        <begin position="58"/>
        <end position="280"/>
    </location>
</feature>
<reference evidence="8 9" key="1">
    <citation type="submission" date="2019-03" db="EMBL/GenBank/DDBJ databases">
        <authorList>
            <person name="Gaulin E."/>
            <person name="Dumas B."/>
        </authorList>
    </citation>
    <scope>NUCLEOTIDE SEQUENCE [LARGE SCALE GENOMIC DNA]</scope>
    <source>
        <strain evidence="8">CBS 568.67</strain>
    </source>
</reference>
<dbReference type="PANTHER" id="PTHR24276:SF98">
    <property type="entry name" value="FI18310P1-RELATED"/>
    <property type="match status" value="1"/>
</dbReference>
<evidence type="ECO:0000256" key="5">
    <source>
        <dbReference type="ARBA" id="ARBA00023180"/>
    </source>
</evidence>
<keyword evidence="3" id="KW-0843">Virulence</keyword>
<dbReference type="SMART" id="SM00020">
    <property type="entry name" value="Tryp_SPc"/>
    <property type="match status" value="1"/>
</dbReference>
<dbReference type="CDD" id="cd00190">
    <property type="entry name" value="Tryp_SPc"/>
    <property type="match status" value="1"/>
</dbReference>
<evidence type="ECO:0000313" key="7">
    <source>
        <dbReference type="EMBL" id="KAF0708691.1"/>
    </source>
</evidence>
<dbReference type="OrthoDB" id="6380398at2759"/>
<keyword evidence="2" id="KW-0732">Signal</keyword>
<dbReference type="EMBL" id="CAADRA010002458">
    <property type="protein sequence ID" value="VFT83244.1"/>
    <property type="molecule type" value="Genomic_DNA"/>
</dbReference>
<evidence type="ECO:0000256" key="2">
    <source>
        <dbReference type="ARBA" id="ARBA00022729"/>
    </source>
</evidence>
<sequence length="353" mass="37319">MAKPFPQCFTSCTPKWSVVGGIVPLVAPLHNYSAKTMKLVFLLIKVLLLATATIQLDISGLREAPANKNLYVASLRKTRDGSAFCGGSLIGPTTVLTAAHCIASNPKFVAIGSHYANGAHDGEQIKVLNTVMHPKFSPATDSYDIAIIVLEQESKYPPVEVSLDEHMQTAPAVVRGWGRTAKGGTPSIILMEADVDVLTNAQCANYLKGHTIDDTMLCAGGKLGENSCQGDTGGALTVKQNGEEKLVGVASWGIGCAQAKMPGVYSRISAVSAFIKPYIATKGPLPTIAPKDAPVTTKPVVVAVSMPKSKSTPTPVASKYFNPCNRCKGCYSSTPKYYYPSTPNQFVCAACSC</sequence>
<dbReference type="FunFam" id="2.40.10.10:FF:000068">
    <property type="entry name" value="transmembrane protease serine 2"/>
    <property type="match status" value="1"/>
</dbReference>
<dbReference type="GO" id="GO:0004252">
    <property type="term" value="F:serine-type endopeptidase activity"/>
    <property type="evidence" value="ECO:0007669"/>
    <property type="project" value="InterPro"/>
</dbReference>
<evidence type="ECO:0000256" key="3">
    <source>
        <dbReference type="ARBA" id="ARBA00023026"/>
    </source>
</evidence>
<dbReference type="PROSITE" id="PS50240">
    <property type="entry name" value="TRYPSIN_DOM"/>
    <property type="match status" value="1"/>
</dbReference>
<evidence type="ECO:0000256" key="1">
    <source>
        <dbReference type="ARBA" id="ARBA00007664"/>
    </source>
</evidence>
<dbReference type="InterPro" id="IPR050430">
    <property type="entry name" value="Peptidase_S1"/>
</dbReference>
<dbReference type="InterPro" id="IPR018114">
    <property type="entry name" value="TRYPSIN_HIS"/>
</dbReference>
<keyword evidence="9" id="KW-1185">Reference proteome</keyword>
<name>A0A485KFL4_9STRA</name>